<dbReference type="OrthoDB" id="3286086at2"/>
<organism evidence="1 2">
    <name type="scientific">Paenibacillus hemerocallicola</name>
    <dbReference type="NCBI Taxonomy" id="1172614"/>
    <lineage>
        <taxon>Bacteria</taxon>
        <taxon>Bacillati</taxon>
        <taxon>Bacillota</taxon>
        <taxon>Bacilli</taxon>
        <taxon>Bacillales</taxon>
        <taxon>Paenibacillaceae</taxon>
        <taxon>Paenibacillus</taxon>
    </lineage>
</organism>
<dbReference type="RefSeq" id="WP_139607887.1">
    <property type="nucleotide sequence ID" value="NZ_VDCQ01000128.1"/>
</dbReference>
<gene>
    <name evidence="1" type="ORF">FE784_40015</name>
</gene>
<reference evidence="1 2" key="1">
    <citation type="submission" date="2019-05" db="EMBL/GenBank/DDBJ databases">
        <title>We sequenced the genome of Paenibacillus hemerocallicola KCTC 33185 for further insight into its adaptation and study the phylogeny of Paenibacillus.</title>
        <authorList>
            <person name="Narsing Rao M.P."/>
        </authorList>
    </citation>
    <scope>NUCLEOTIDE SEQUENCE [LARGE SCALE GENOMIC DNA]</scope>
    <source>
        <strain evidence="1 2">KCTC 33185</strain>
    </source>
</reference>
<dbReference type="SUPFAM" id="SSF48239">
    <property type="entry name" value="Terpenoid cyclases/Protein prenyltransferases"/>
    <property type="match status" value="1"/>
</dbReference>
<dbReference type="InterPro" id="IPR008930">
    <property type="entry name" value="Terpenoid_cyclase/PrenylTrfase"/>
</dbReference>
<proteinExistence type="predicted"/>
<protein>
    <recommendedName>
        <fullName evidence="3">Squalene cyclase C-terminal domain-containing protein</fullName>
    </recommendedName>
</protein>
<accession>A0A5C4SVP3</accession>
<dbReference type="Proteomes" id="UP000307943">
    <property type="component" value="Unassembled WGS sequence"/>
</dbReference>
<dbReference type="AlphaFoldDB" id="A0A5C4SVP3"/>
<comment type="caution">
    <text evidence="1">The sequence shown here is derived from an EMBL/GenBank/DDBJ whole genome shotgun (WGS) entry which is preliminary data.</text>
</comment>
<evidence type="ECO:0000313" key="1">
    <source>
        <dbReference type="EMBL" id="TNJ54249.1"/>
    </source>
</evidence>
<name>A0A5C4SVP3_9BACL</name>
<evidence type="ECO:0008006" key="3">
    <source>
        <dbReference type="Google" id="ProtNLM"/>
    </source>
</evidence>
<keyword evidence="2" id="KW-1185">Reference proteome</keyword>
<sequence length="294" mass="33649">MDTAGIMERAKRFIYGNARLLDRKRYEYHFEEGSAEAVIGALRAYQNPDGGFGNALEPDIRCPHSQPVPTEMALAIMEEIGRFDERLLEGIAVYLRKATLPEGGVPTATRSVNEYPHAPWWTTEQDDRPSMNPTGTLIGLLYKQQTRADIVREDWFLRNVRYIWSCMESERPSGYHDGIHWISFLQHTPDRERAKVYWPKVDEWLRAPETIERNPDATGYVHKVLDWAPASASYARPFIADEEVQAHLQALVAQQQDDGGWPISWPPVSPAGEQEWRGLLTVERLKTLKSYGVI</sequence>
<dbReference type="EMBL" id="VDCQ01000128">
    <property type="protein sequence ID" value="TNJ54249.1"/>
    <property type="molecule type" value="Genomic_DNA"/>
</dbReference>
<evidence type="ECO:0000313" key="2">
    <source>
        <dbReference type="Proteomes" id="UP000307943"/>
    </source>
</evidence>